<feature type="transmembrane region" description="Helical" evidence="6">
    <location>
        <begin position="269"/>
        <end position="289"/>
    </location>
</feature>
<feature type="transmembrane region" description="Helical" evidence="6">
    <location>
        <begin position="166"/>
        <end position="187"/>
    </location>
</feature>
<evidence type="ECO:0000259" key="7">
    <source>
        <dbReference type="PROSITE" id="PS50850"/>
    </source>
</evidence>
<keyword evidence="5 6" id="KW-0472">Membrane</keyword>
<keyword evidence="2" id="KW-0813">Transport</keyword>
<reference evidence="8 10" key="1">
    <citation type="submission" date="2009-09" db="EMBL/GenBank/DDBJ databases">
        <authorList>
            <person name="Qin X."/>
            <person name="Bachman B."/>
            <person name="Battles P."/>
            <person name="Bell A."/>
            <person name="Bess C."/>
            <person name="Bickham C."/>
            <person name="Chaboub L."/>
            <person name="Chen D."/>
            <person name="Coyle M."/>
            <person name="Deiros D.R."/>
            <person name="Dinh H."/>
            <person name="Forbes L."/>
            <person name="Fowler G."/>
            <person name="Francisco L."/>
            <person name="Fu Q."/>
            <person name="Gubbala S."/>
            <person name="Hale W."/>
            <person name="Han Y."/>
            <person name="Hemphill L."/>
            <person name="Highlander S.K."/>
            <person name="Hirani K."/>
            <person name="Hogues M."/>
            <person name="Jackson L."/>
            <person name="Jakkamsetti A."/>
            <person name="Javaid M."/>
            <person name="Jiang H."/>
            <person name="Korchina V."/>
            <person name="Kovar C."/>
            <person name="Lara F."/>
            <person name="Lee S."/>
            <person name="Mata R."/>
            <person name="Mathew T."/>
            <person name="Moen C."/>
            <person name="Morales K."/>
            <person name="Munidasa M."/>
            <person name="Nazareth L."/>
            <person name="Ngo R."/>
            <person name="Nguyen L."/>
            <person name="Okwuonu G."/>
            <person name="Ongeri F."/>
            <person name="Patil S."/>
            <person name="Petrosino J."/>
            <person name="Pham C."/>
            <person name="Pham P."/>
            <person name="Pu L.-L."/>
            <person name="Puazo M."/>
            <person name="Raj R."/>
            <person name="Reid J."/>
            <person name="Rouhana J."/>
            <person name="Saada N."/>
            <person name="Shang Y."/>
            <person name="Simmons D."/>
            <person name="Thornton R."/>
            <person name="Warren J."/>
            <person name="Weissenberger G."/>
            <person name="Zhang J."/>
            <person name="Zhang L."/>
            <person name="Zhou C."/>
            <person name="Zhu D."/>
            <person name="Muzny D."/>
            <person name="Worley K."/>
            <person name="Gibbs R."/>
        </authorList>
    </citation>
    <scope>NUCLEOTIDE SEQUENCE [LARGE SCALE GENOMIC DNA]</scope>
    <source>
        <strain evidence="8 10">DSM 16041</strain>
    </source>
</reference>
<dbReference type="InterPro" id="IPR011701">
    <property type="entry name" value="MFS"/>
</dbReference>
<proteinExistence type="predicted"/>
<evidence type="ECO:0000256" key="3">
    <source>
        <dbReference type="ARBA" id="ARBA00022692"/>
    </source>
</evidence>
<evidence type="ECO:0000313" key="10">
    <source>
        <dbReference type="Proteomes" id="UP000003675"/>
    </source>
</evidence>
<feature type="transmembrane region" description="Helical" evidence="6">
    <location>
        <begin position="102"/>
        <end position="121"/>
    </location>
</feature>
<dbReference type="InterPro" id="IPR020846">
    <property type="entry name" value="MFS_dom"/>
</dbReference>
<evidence type="ECO:0000256" key="2">
    <source>
        <dbReference type="ARBA" id="ARBA00022448"/>
    </source>
</evidence>
<organism evidence="8 10">
    <name type="scientific">Limosilactobacillus antri DSM 16041</name>
    <dbReference type="NCBI Taxonomy" id="525309"/>
    <lineage>
        <taxon>Bacteria</taxon>
        <taxon>Bacillati</taxon>
        <taxon>Bacillota</taxon>
        <taxon>Bacilli</taxon>
        <taxon>Lactobacillales</taxon>
        <taxon>Lactobacillaceae</taxon>
        <taxon>Limosilactobacillus</taxon>
    </lineage>
</organism>
<gene>
    <name evidence="8" type="primary">yniG</name>
    <name evidence="9" type="ORF">FC31_GL000667</name>
    <name evidence="8" type="ORF">HMPREF0494_0089</name>
</gene>
<evidence type="ECO:0000256" key="4">
    <source>
        <dbReference type="ARBA" id="ARBA00022989"/>
    </source>
</evidence>
<feature type="transmembrane region" description="Helical" evidence="6">
    <location>
        <begin position="437"/>
        <end position="456"/>
    </location>
</feature>
<dbReference type="STRING" id="525309.HMPREF0494_0089"/>
<protein>
    <submittedName>
        <fullName evidence="9">Drug-export protein</fullName>
    </submittedName>
    <submittedName>
        <fullName evidence="8">Transporter, major facilitator family protein</fullName>
    </submittedName>
</protein>
<feature type="transmembrane region" description="Helical" evidence="6">
    <location>
        <begin position="199"/>
        <end position="219"/>
    </location>
</feature>
<dbReference type="Gene3D" id="1.20.1250.20">
    <property type="entry name" value="MFS general substrate transporter like domains"/>
    <property type="match status" value="1"/>
</dbReference>
<feature type="transmembrane region" description="Helical" evidence="6">
    <location>
        <begin position="133"/>
        <end position="154"/>
    </location>
</feature>
<dbReference type="PATRIC" id="fig|525309.8.peg.680"/>
<dbReference type="InterPro" id="IPR036259">
    <property type="entry name" value="MFS_trans_sf"/>
</dbReference>
<evidence type="ECO:0000256" key="6">
    <source>
        <dbReference type="SAM" id="Phobius"/>
    </source>
</evidence>
<feature type="transmembrane region" description="Helical" evidence="6">
    <location>
        <begin position="363"/>
        <end position="386"/>
    </location>
</feature>
<dbReference type="AlphaFoldDB" id="C8P445"/>
<accession>C8P445</accession>
<keyword evidence="11" id="KW-1185">Reference proteome</keyword>
<feature type="transmembrane region" description="Helical" evidence="6">
    <location>
        <begin position="332"/>
        <end position="351"/>
    </location>
</feature>
<sequence>MAKKVTPKLIMAILSAGMLSFLGILDETATTVTFPTLISEFAVTTDQVQWVNTLVLLVIATIVPISSQIGLRFTTKQIFMAGIAFFMAGLLIDIFAQRFDLLLLGRALQGVGTGIGLPLMYNIILTKVPKDKLGFMMGIGTMITAAAVALGPVFGGIVTDRLTWRWIFIISSLLALISAFTGSYSIPQLNKLQKVRFKYGQWLAIAVSLVLLMLGFTSLAKQPFWSVQVTGCLGGGLIGLGIWLKISWRDHQALISPRLFANLHFSMQLTCYCFAKIATLALGFIFPIYVQTVNHGSVSLAGWIMFPGAICDAVMAALAGKILDKLGARLPILLGMLASLASLILLAVLGLRLSNLAIILLDTLYYGGYGMSFSSLMTSGLTALAAEEHPQGNAIFNTLQQFSGALGTALAGTLLAISQHNHQLVRQQTTAMGARWTFIILVGLIIVSLILAVLFVPRTKLRAVQNS</sequence>
<dbReference type="EMBL" id="AZDK01000002">
    <property type="protein sequence ID" value="KRK60642.1"/>
    <property type="molecule type" value="Genomic_DNA"/>
</dbReference>
<dbReference type="eggNOG" id="COG2814">
    <property type="taxonomic scope" value="Bacteria"/>
</dbReference>
<dbReference type="PANTHER" id="PTHR42718">
    <property type="entry name" value="MAJOR FACILITATOR SUPERFAMILY MULTIDRUG TRANSPORTER MFSC"/>
    <property type="match status" value="1"/>
</dbReference>
<dbReference type="OrthoDB" id="9816041at2"/>
<dbReference type="Gene3D" id="1.20.1720.10">
    <property type="entry name" value="Multidrug resistance protein D"/>
    <property type="match status" value="1"/>
</dbReference>
<evidence type="ECO:0000313" key="11">
    <source>
        <dbReference type="Proteomes" id="UP000051883"/>
    </source>
</evidence>
<feature type="transmembrane region" description="Helical" evidence="6">
    <location>
        <begin position="47"/>
        <end position="66"/>
    </location>
</feature>
<feature type="transmembrane region" description="Helical" evidence="6">
    <location>
        <begin position="301"/>
        <end position="320"/>
    </location>
</feature>
<feature type="transmembrane region" description="Helical" evidence="6">
    <location>
        <begin position="78"/>
        <end position="96"/>
    </location>
</feature>
<evidence type="ECO:0000313" key="9">
    <source>
        <dbReference type="EMBL" id="KRK60642.1"/>
    </source>
</evidence>
<evidence type="ECO:0000256" key="1">
    <source>
        <dbReference type="ARBA" id="ARBA00004651"/>
    </source>
</evidence>
<dbReference type="HOGENOM" id="CLU_000960_28_0_9"/>
<dbReference type="Pfam" id="PF07690">
    <property type="entry name" value="MFS_1"/>
    <property type="match status" value="1"/>
</dbReference>
<feature type="transmembrane region" description="Helical" evidence="6">
    <location>
        <begin position="398"/>
        <end position="417"/>
    </location>
</feature>
<name>C8P445_9LACO</name>
<dbReference type="Proteomes" id="UP000003675">
    <property type="component" value="Unassembled WGS sequence"/>
</dbReference>
<dbReference type="SUPFAM" id="SSF103473">
    <property type="entry name" value="MFS general substrate transporter"/>
    <property type="match status" value="1"/>
</dbReference>
<dbReference type="PANTHER" id="PTHR42718:SF9">
    <property type="entry name" value="MAJOR FACILITATOR SUPERFAMILY MULTIDRUG TRANSPORTER MFSC"/>
    <property type="match status" value="1"/>
</dbReference>
<evidence type="ECO:0000256" key="5">
    <source>
        <dbReference type="ARBA" id="ARBA00023136"/>
    </source>
</evidence>
<comment type="caution">
    <text evidence="8">The sequence shown here is derived from an EMBL/GenBank/DDBJ whole genome shotgun (WGS) entry which is preliminary data.</text>
</comment>
<dbReference type="PROSITE" id="PS50850">
    <property type="entry name" value="MFS"/>
    <property type="match status" value="1"/>
</dbReference>
<dbReference type="GO" id="GO:0022857">
    <property type="term" value="F:transmembrane transporter activity"/>
    <property type="evidence" value="ECO:0007669"/>
    <property type="project" value="InterPro"/>
</dbReference>
<dbReference type="PRINTS" id="PR01036">
    <property type="entry name" value="TCRTETB"/>
</dbReference>
<reference evidence="9 11" key="2">
    <citation type="journal article" date="2015" name="Genome Announc.">
        <title>Expanding the biotechnology potential of lactobacilli through comparative genomics of 213 strains and associated genera.</title>
        <authorList>
            <person name="Sun Z."/>
            <person name="Harris H.M."/>
            <person name="McCann A."/>
            <person name="Guo C."/>
            <person name="Argimon S."/>
            <person name="Zhang W."/>
            <person name="Yang X."/>
            <person name="Jeffery I.B."/>
            <person name="Cooney J.C."/>
            <person name="Kagawa T.F."/>
            <person name="Liu W."/>
            <person name="Song Y."/>
            <person name="Salvetti E."/>
            <person name="Wrobel A."/>
            <person name="Rasinkangas P."/>
            <person name="Parkhill J."/>
            <person name="Rea M.C."/>
            <person name="O'Sullivan O."/>
            <person name="Ritari J."/>
            <person name="Douillard F.P."/>
            <person name="Paul Ross R."/>
            <person name="Yang R."/>
            <person name="Briner A.E."/>
            <person name="Felis G.E."/>
            <person name="de Vos W.M."/>
            <person name="Barrangou R."/>
            <person name="Klaenhammer T.R."/>
            <person name="Caufield P.W."/>
            <person name="Cui Y."/>
            <person name="Zhang H."/>
            <person name="O'Toole P.W."/>
        </authorList>
    </citation>
    <scope>NUCLEOTIDE SEQUENCE [LARGE SCALE GENOMIC DNA]</scope>
    <source>
        <strain evidence="9 11">DSM 16041</strain>
    </source>
</reference>
<keyword evidence="3 6" id="KW-0812">Transmembrane</keyword>
<dbReference type="GO" id="GO:0005886">
    <property type="term" value="C:plasma membrane"/>
    <property type="evidence" value="ECO:0007669"/>
    <property type="project" value="UniProtKB-SubCell"/>
</dbReference>
<comment type="subcellular location">
    <subcellularLocation>
        <location evidence="1">Cell membrane</location>
        <topology evidence="1">Multi-pass membrane protein</topology>
    </subcellularLocation>
</comment>
<keyword evidence="4 6" id="KW-1133">Transmembrane helix</keyword>
<feature type="domain" description="Major facilitator superfamily (MFS) profile" evidence="7">
    <location>
        <begin position="12"/>
        <end position="460"/>
    </location>
</feature>
<evidence type="ECO:0000313" key="8">
    <source>
        <dbReference type="EMBL" id="EEW54712.1"/>
    </source>
</evidence>
<dbReference type="RefSeq" id="WP_007124761.1">
    <property type="nucleotide sequence ID" value="NZ_AZDK01000002.1"/>
</dbReference>
<dbReference type="EMBL" id="ACLL01000005">
    <property type="protein sequence ID" value="EEW54712.1"/>
    <property type="molecule type" value="Genomic_DNA"/>
</dbReference>
<feature type="transmembrane region" description="Helical" evidence="6">
    <location>
        <begin position="225"/>
        <end position="248"/>
    </location>
</feature>
<dbReference type="Proteomes" id="UP000051883">
    <property type="component" value="Unassembled WGS sequence"/>
</dbReference>